<dbReference type="EC" id="2.7.11.13" evidence="2 12"/>
<feature type="domain" description="Protein kinase" evidence="15">
    <location>
        <begin position="215"/>
        <end position="474"/>
    </location>
</feature>
<evidence type="ECO:0000256" key="12">
    <source>
        <dbReference type="PIRNR" id="PIRNR000554"/>
    </source>
</evidence>
<dbReference type="InterPro" id="IPR000270">
    <property type="entry name" value="PB1_dom"/>
</dbReference>
<evidence type="ECO:0000256" key="7">
    <source>
        <dbReference type="ARBA" id="ARBA00022741"/>
    </source>
</evidence>
<feature type="domain" description="Phorbol-ester/DAG-type" evidence="16">
    <location>
        <begin position="110"/>
        <end position="162"/>
    </location>
</feature>
<dbReference type="GO" id="GO:0072659">
    <property type="term" value="P:protein localization to plasma membrane"/>
    <property type="evidence" value="ECO:0000318"/>
    <property type="project" value="GO_Central"/>
</dbReference>
<dbReference type="InterPro" id="IPR002219">
    <property type="entry name" value="PKC_DAG/PE"/>
</dbReference>
<evidence type="ECO:0000256" key="13">
    <source>
        <dbReference type="PIRSR" id="PIRSR000554-1"/>
    </source>
</evidence>
<dbReference type="InterPro" id="IPR000719">
    <property type="entry name" value="Prot_kinase_dom"/>
</dbReference>
<dbReference type="InterPro" id="IPR000961">
    <property type="entry name" value="AGC-kinase_C"/>
</dbReference>
<dbReference type="PROSITE" id="PS50011">
    <property type="entry name" value="PROTEIN_KINASE_DOM"/>
    <property type="match status" value="1"/>
</dbReference>
<evidence type="ECO:0000256" key="6">
    <source>
        <dbReference type="ARBA" id="ARBA00022723"/>
    </source>
</evidence>
<keyword evidence="4" id="KW-0597">Phosphoprotein</keyword>
<name>A0A2I3TAE2_PANTR</name>
<dbReference type="GeneTree" id="ENSGT00940000153497"/>
<dbReference type="FunFam" id="3.10.20.90:FF:000071">
    <property type="entry name" value="Protein kinase C"/>
    <property type="match status" value="1"/>
</dbReference>
<dbReference type="Pfam" id="PF00433">
    <property type="entry name" value="Pkinase_C"/>
    <property type="match status" value="1"/>
</dbReference>
<dbReference type="SUPFAM" id="SSF56112">
    <property type="entry name" value="Protein kinase-like (PK-like)"/>
    <property type="match status" value="1"/>
</dbReference>
<sequence length="566" mass="64771">MPTQRDSSTMSHTVAGGCSGDHSHQVWVKAYYRGDIMITHFEPSISFEGLYNLFTMKWIDEEGDPCTVSSQLELEEAFRLYELNKDSELLIHVFPCVPERPGMPCPREDKSIYRRGARHWRKLYCANGHTFQAKCFNRRAHCCINCKLLVHKKCHKLLTIECGRHSLPLEPVMPMDQSSMHSDHAQTVIPYSPSSHESLDQVGEEKEAMNTRESGKASTSLGLQDFDFTVGSIKKKTKTYRIYAMKVVKKELVNDDEDIDWVQTEKHVFEQASNHPFLVGLQSCFQTESRLFFVIEYVNGGDLMFHMQRQRKLPEEHARFYSAEISLAFNYLHEDLKLDNVLLDSEGHIKLTDYGLRPGDTTSTFCGTPNYIAPEILRGGDYGFSVDWWALGVLMFETMAGRTPLDTVGSSDNPDQNTEDSLFQVIVEKQIHIPRSLSVKAESVLKSFLNKDPKKRLGCHPQTGFADIQGHPFFQNVDWDMMEQKQVVSPFKPNISGEFGLDNFDSQFTNEPVQLTPDVDDIVRKIDQSEFEGFEYINPLLMSAEECVRSSFFNHVFYSCCHLMHG</sequence>
<evidence type="ECO:0000256" key="8">
    <source>
        <dbReference type="ARBA" id="ARBA00022771"/>
    </source>
</evidence>
<feature type="domain" description="AGC-kinase C-terminal" evidence="17">
    <location>
        <begin position="475"/>
        <end position="546"/>
    </location>
</feature>
<dbReference type="PROSITE" id="PS00108">
    <property type="entry name" value="PROTEIN_KINASE_ST"/>
    <property type="match status" value="1"/>
</dbReference>
<keyword evidence="11 12" id="KW-0067">ATP-binding</keyword>
<dbReference type="FunFam" id="1.10.510.10:FF:000048">
    <property type="entry name" value="Protein kinase C"/>
    <property type="match status" value="1"/>
</dbReference>
<keyword evidence="5 12" id="KW-0808">Transferase</keyword>
<evidence type="ECO:0000256" key="2">
    <source>
        <dbReference type="ARBA" id="ARBA00012429"/>
    </source>
</evidence>
<evidence type="ECO:0000256" key="11">
    <source>
        <dbReference type="ARBA" id="ARBA00022840"/>
    </source>
</evidence>
<dbReference type="PANTHER" id="PTHR24351">
    <property type="entry name" value="RIBOSOMAL PROTEIN S6 KINASE"/>
    <property type="match status" value="1"/>
</dbReference>
<dbReference type="PIRSF" id="PIRSF000554">
    <property type="entry name" value="PKC_zeta"/>
    <property type="match status" value="1"/>
</dbReference>
<evidence type="ECO:0000256" key="1">
    <source>
        <dbReference type="ARBA" id="ARBA00005490"/>
    </source>
</evidence>
<reference evidence="18" key="3">
    <citation type="submission" date="2025-09" db="UniProtKB">
        <authorList>
            <consortium name="Ensembl"/>
        </authorList>
    </citation>
    <scope>IDENTIFICATION</scope>
</reference>
<dbReference type="OMA" id="HCCINCK"/>
<keyword evidence="9 12" id="KW-0418">Kinase</keyword>
<evidence type="ECO:0000259" key="17">
    <source>
        <dbReference type="PROSITE" id="PS51285"/>
    </source>
</evidence>
<dbReference type="CDD" id="cd06404">
    <property type="entry name" value="PB1_aPKC"/>
    <property type="match status" value="1"/>
</dbReference>
<reference evidence="18 19" key="1">
    <citation type="journal article" date="2005" name="Nature">
        <title>Initial sequence of the chimpanzee genome and comparison with the human genome.</title>
        <authorList>
            <consortium name="Chimpanzee sequencing and analysis consortium"/>
        </authorList>
    </citation>
    <scope>NUCLEOTIDE SEQUENCE [LARGE SCALE GENOMIC DNA]</scope>
</reference>
<dbReference type="SUPFAM" id="SSF54277">
    <property type="entry name" value="CAD &amp; PB1 domains"/>
    <property type="match status" value="1"/>
</dbReference>
<evidence type="ECO:0000256" key="9">
    <source>
        <dbReference type="ARBA" id="ARBA00022777"/>
    </source>
</evidence>
<comment type="similarity">
    <text evidence="1 12">Belongs to the protein kinase superfamily. AGC Ser/Thr protein kinase family. PKC subfamily.</text>
</comment>
<evidence type="ECO:0000256" key="3">
    <source>
        <dbReference type="ARBA" id="ARBA00022527"/>
    </source>
</evidence>
<feature type="active site" description="Proton acceptor" evidence="13">
    <location>
        <position position="335"/>
    </location>
</feature>
<keyword evidence="3 12" id="KW-0723">Serine/threonine-protein kinase</keyword>
<accession>A0A2I3TAE2</accession>
<dbReference type="InterPro" id="IPR046349">
    <property type="entry name" value="C1-like_sf"/>
</dbReference>
<dbReference type="GO" id="GO:0032869">
    <property type="term" value="P:cellular response to insulin stimulus"/>
    <property type="evidence" value="ECO:0000318"/>
    <property type="project" value="GO_Central"/>
</dbReference>
<dbReference type="PROSITE" id="PS51257">
    <property type="entry name" value="PROKAR_LIPOPROTEIN"/>
    <property type="match status" value="1"/>
</dbReference>
<dbReference type="GO" id="GO:0005524">
    <property type="term" value="F:ATP binding"/>
    <property type="evidence" value="ECO:0007669"/>
    <property type="project" value="UniProtKB-UniRule"/>
</dbReference>
<feature type="binding site" evidence="14">
    <location>
        <position position="246"/>
    </location>
    <ligand>
        <name>ATP</name>
        <dbReference type="ChEBI" id="CHEBI:30616"/>
    </ligand>
</feature>
<dbReference type="PROSITE" id="PS50081">
    <property type="entry name" value="ZF_DAG_PE_2"/>
    <property type="match status" value="1"/>
</dbReference>
<dbReference type="SMART" id="SM00133">
    <property type="entry name" value="S_TK_X"/>
    <property type="match status" value="1"/>
</dbReference>
<evidence type="ECO:0000256" key="10">
    <source>
        <dbReference type="ARBA" id="ARBA00022833"/>
    </source>
</evidence>
<dbReference type="InterPro" id="IPR008271">
    <property type="entry name" value="Ser/Thr_kinase_AS"/>
</dbReference>
<dbReference type="Ensembl" id="ENSPTRT00000080624.1">
    <property type="protein sequence ID" value="ENSPTRP00000086173.1"/>
    <property type="gene ID" value="ENSPTRG00000052745.1"/>
</dbReference>
<dbReference type="SMART" id="SM00666">
    <property type="entry name" value="PB1"/>
    <property type="match status" value="1"/>
</dbReference>
<evidence type="ECO:0000256" key="4">
    <source>
        <dbReference type="ARBA" id="ARBA00022553"/>
    </source>
</evidence>
<dbReference type="SMART" id="SM00220">
    <property type="entry name" value="S_TKc"/>
    <property type="match status" value="1"/>
</dbReference>
<dbReference type="InterPro" id="IPR011009">
    <property type="entry name" value="Kinase-like_dom_sf"/>
</dbReference>
<dbReference type="GO" id="GO:0030010">
    <property type="term" value="P:establishment of cell polarity"/>
    <property type="evidence" value="ECO:0000318"/>
    <property type="project" value="GO_Central"/>
</dbReference>
<dbReference type="AlphaFoldDB" id="A0A2I3TAE2"/>
<evidence type="ECO:0000256" key="5">
    <source>
        <dbReference type="ARBA" id="ARBA00022679"/>
    </source>
</evidence>
<dbReference type="GO" id="GO:0008270">
    <property type="term" value="F:zinc ion binding"/>
    <property type="evidence" value="ECO:0007669"/>
    <property type="project" value="UniProtKB-KW"/>
</dbReference>
<dbReference type="InParanoid" id="A0A2I3TAE2"/>
<dbReference type="InterPro" id="IPR012233">
    <property type="entry name" value="PKC"/>
</dbReference>
<keyword evidence="8" id="KW-0863">Zinc-finger</keyword>
<reference evidence="18" key="2">
    <citation type="submission" date="2025-08" db="UniProtKB">
        <authorList>
            <consortium name="Ensembl"/>
        </authorList>
    </citation>
    <scope>IDENTIFICATION</scope>
</reference>
<dbReference type="GO" id="GO:0005929">
    <property type="term" value="C:cilium"/>
    <property type="evidence" value="ECO:0007669"/>
    <property type="project" value="UniProtKB-ARBA"/>
</dbReference>
<dbReference type="Gene3D" id="1.10.510.10">
    <property type="entry name" value="Transferase(Phosphotransferase) domain 1"/>
    <property type="match status" value="1"/>
</dbReference>
<dbReference type="EMBL" id="AC193873">
    <property type="status" value="NOT_ANNOTATED_CDS"/>
    <property type="molecule type" value="Genomic_DNA"/>
</dbReference>
<keyword evidence="7 12" id="KW-0547">Nucleotide-binding</keyword>
<dbReference type="PROSITE" id="PS51285">
    <property type="entry name" value="AGC_KINASE_CTER"/>
    <property type="match status" value="1"/>
</dbReference>
<dbReference type="InterPro" id="IPR017892">
    <property type="entry name" value="Pkinase_C"/>
</dbReference>
<dbReference type="Pfam" id="PF00069">
    <property type="entry name" value="Pkinase"/>
    <property type="match status" value="1"/>
</dbReference>
<evidence type="ECO:0000259" key="16">
    <source>
        <dbReference type="PROSITE" id="PS50081"/>
    </source>
</evidence>
<keyword evidence="10" id="KW-0862">Zinc</keyword>
<keyword evidence="6" id="KW-0479">Metal-binding</keyword>
<proteinExistence type="inferred from homology"/>
<dbReference type="GO" id="GO:0035556">
    <property type="term" value="P:intracellular signal transduction"/>
    <property type="evidence" value="ECO:0000318"/>
    <property type="project" value="GO_Central"/>
</dbReference>
<dbReference type="Gene3D" id="3.30.200.20">
    <property type="entry name" value="Phosphorylase Kinase, domain 1"/>
    <property type="match status" value="1"/>
</dbReference>
<evidence type="ECO:0000259" key="15">
    <source>
        <dbReference type="PROSITE" id="PS50011"/>
    </source>
</evidence>
<dbReference type="Gene3D" id="3.10.20.90">
    <property type="entry name" value="Phosphatidylinositol 3-kinase Catalytic Subunit, Chain A, domain 1"/>
    <property type="match status" value="1"/>
</dbReference>
<evidence type="ECO:0000256" key="14">
    <source>
        <dbReference type="PIRSR" id="PIRSR000554-2"/>
    </source>
</evidence>
<dbReference type="InterPro" id="IPR034877">
    <property type="entry name" value="PB1_aPKC"/>
</dbReference>
<dbReference type="GO" id="GO:0004674">
    <property type="term" value="F:protein serine/threonine kinase activity"/>
    <property type="evidence" value="ECO:0000318"/>
    <property type="project" value="GO_Central"/>
</dbReference>
<comment type="catalytic activity">
    <reaction evidence="12">
        <text>L-threonyl-[protein] + ATP = O-phospho-L-threonyl-[protein] + ADP + H(+)</text>
        <dbReference type="Rhea" id="RHEA:46608"/>
        <dbReference type="Rhea" id="RHEA-COMP:11060"/>
        <dbReference type="Rhea" id="RHEA-COMP:11605"/>
        <dbReference type="ChEBI" id="CHEBI:15378"/>
        <dbReference type="ChEBI" id="CHEBI:30013"/>
        <dbReference type="ChEBI" id="CHEBI:30616"/>
        <dbReference type="ChEBI" id="CHEBI:61977"/>
        <dbReference type="ChEBI" id="CHEBI:456216"/>
        <dbReference type="EC" id="2.7.11.13"/>
    </reaction>
</comment>
<protein>
    <recommendedName>
        <fullName evidence="2 12">Protein kinase C</fullName>
        <ecNumber evidence="2 12">2.7.11.13</ecNumber>
    </recommendedName>
</protein>
<organism evidence="18 19">
    <name type="scientific">Pan troglodytes</name>
    <name type="common">Chimpanzee</name>
    <dbReference type="NCBI Taxonomy" id="9598"/>
    <lineage>
        <taxon>Eukaryota</taxon>
        <taxon>Metazoa</taxon>
        <taxon>Chordata</taxon>
        <taxon>Craniata</taxon>
        <taxon>Vertebrata</taxon>
        <taxon>Euteleostomi</taxon>
        <taxon>Mammalia</taxon>
        <taxon>Eutheria</taxon>
        <taxon>Euarchontoglires</taxon>
        <taxon>Primates</taxon>
        <taxon>Haplorrhini</taxon>
        <taxon>Catarrhini</taxon>
        <taxon>Hominidae</taxon>
        <taxon>Pan</taxon>
    </lineage>
</organism>
<dbReference type="GO" id="GO:0004697">
    <property type="term" value="F:diacylglycerol-dependent serine/threonine kinase activity"/>
    <property type="evidence" value="ECO:0007669"/>
    <property type="project" value="UniProtKB-UniRule"/>
</dbReference>
<keyword evidence="19" id="KW-1185">Reference proteome</keyword>
<dbReference type="SUPFAM" id="SSF57889">
    <property type="entry name" value="Cysteine-rich domain"/>
    <property type="match status" value="1"/>
</dbReference>
<evidence type="ECO:0000313" key="18">
    <source>
        <dbReference type="Ensembl" id="ENSPTRP00000086173.1"/>
    </source>
</evidence>
<dbReference type="Proteomes" id="UP000002277">
    <property type="component" value="Chromosome X"/>
</dbReference>
<dbReference type="Pfam" id="PF00564">
    <property type="entry name" value="PB1"/>
    <property type="match status" value="1"/>
</dbReference>
<dbReference type="GO" id="GO:0043066">
    <property type="term" value="P:negative regulation of apoptotic process"/>
    <property type="evidence" value="ECO:0007669"/>
    <property type="project" value="UniProtKB-ARBA"/>
</dbReference>
<evidence type="ECO:0000313" key="19">
    <source>
        <dbReference type="Proteomes" id="UP000002277"/>
    </source>
</evidence>